<keyword evidence="4" id="KW-1185">Reference proteome</keyword>
<dbReference type="PANTHER" id="PTHR48207:SF3">
    <property type="entry name" value="SUCCINATE--HYDROXYMETHYLGLUTARATE COA-TRANSFERASE"/>
    <property type="match status" value="1"/>
</dbReference>
<protein>
    <submittedName>
        <fullName evidence="3">CoA transferase</fullName>
    </submittedName>
</protein>
<evidence type="ECO:0000313" key="3">
    <source>
        <dbReference type="EMBL" id="RKN65302.1"/>
    </source>
</evidence>
<dbReference type="Pfam" id="PF02515">
    <property type="entry name" value="CoA_transf_3"/>
    <property type="match status" value="1"/>
</dbReference>
<keyword evidence="1 3" id="KW-0808">Transferase</keyword>
<feature type="region of interest" description="Disordered" evidence="2">
    <location>
        <begin position="386"/>
        <end position="408"/>
    </location>
</feature>
<dbReference type="EMBL" id="RBAM01000012">
    <property type="protein sequence ID" value="RKN65302.1"/>
    <property type="molecule type" value="Genomic_DNA"/>
</dbReference>
<dbReference type="InterPro" id="IPR044855">
    <property type="entry name" value="CoA-Trfase_III_dom3_sf"/>
</dbReference>
<reference evidence="3 4" key="1">
    <citation type="journal article" date="2015" name="Antonie Van Leeuwenhoek">
        <title>Streptomyces klenkii sp. nov., isolated from deep marine sediment.</title>
        <authorList>
            <person name="Veyisoglu A."/>
            <person name="Sahin N."/>
        </authorList>
    </citation>
    <scope>NUCLEOTIDE SEQUENCE [LARGE SCALE GENOMIC DNA]</scope>
    <source>
        <strain evidence="3 4">KCTC 29202</strain>
    </source>
</reference>
<organism evidence="3 4">
    <name type="scientific">Streptomyces klenkii</name>
    <dbReference type="NCBI Taxonomy" id="1420899"/>
    <lineage>
        <taxon>Bacteria</taxon>
        <taxon>Bacillati</taxon>
        <taxon>Actinomycetota</taxon>
        <taxon>Actinomycetes</taxon>
        <taxon>Kitasatosporales</taxon>
        <taxon>Streptomycetaceae</taxon>
        <taxon>Streptomyces</taxon>
    </lineage>
</organism>
<dbReference type="InterPro" id="IPR003673">
    <property type="entry name" value="CoA-Trfase_fam_III"/>
</dbReference>
<dbReference type="InterPro" id="IPR023606">
    <property type="entry name" value="CoA-Trfase_III_dom_1_sf"/>
</dbReference>
<dbReference type="InterPro" id="IPR050483">
    <property type="entry name" value="CoA-transferase_III_domain"/>
</dbReference>
<feature type="compositionally biased region" description="Low complexity" evidence="2">
    <location>
        <begin position="386"/>
        <end position="399"/>
    </location>
</feature>
<dbReference type="Proteomes" id="UP000270343">
    <property type="component" value="Unassembled WGS sequence"/>
</dbReference>
<dbReference type="RefSeq" id="WP_120758012.1">
    <property type="nucleotide sequence ID" value="NZ_RBAM01000012.1"/>
</dbReference>
<evidence type="ECO:0000256" key="2">
    <source>
        <dbReference type="SAM" id="MobiDB-lite"/>
    </source>
</evidence>
<dbReference type="AlphaFoldDB" id="A0A3B0AY45"/>
<dbReference type="OrthoDB" id="9797653at2"/>
<dbReference type="GO" id="GO:0008410">
    <property type="term" value="F:CoA-transferase activity"/>
    <property type="evidence" value="ECO:0007669"/>
    <property type="project" value="TreeGrafter"/>
</dbReference>
<dbReference type="Gene3D" id="3.40.50.10540">
    <property type="entry name" value="Crotonobetainyl-coa:carnitine coa-transferase, domain 1"/>
    <property type="match status" value="1"/>
</dbReference>
<dbReference type="Gene3D" id="3.30.1540.10">
    <property type="entry name" value="formyl-coa transferase, domain 3"/>
    <property type="match status" value="1"/>
</dbReference>
<dbReference type="PANTHER" id="PTHR48207">
    <property type="entry name" value="SUCCINATE--HYDROXYMETHYLGLUTARATE COA-TRANSFERASE"/>
    <property type="match status" value="1"/>
</dbReference>
<evidence type="ECO:0000256" key="1">
    <source>
        <dbReference type="ARBA" id="ARBA00022679"/>
    </source>
</evidence>
<dbReference type="SUPFAM" id="SSF89796">
    <property type="entry name" value="CoA-transferase family III (CaiB/BaiF)"/>
    <property type="match status" value="1"/>
</dbReference>
<accession>A0A3B0AY45</accession>
<proteinExistence type="predicted"/>
<evidence type="ECO:0000313" key="4">
    <source>
        <dbReference type="Proteomes" id="UP000270343"/>
    </source>
</evidence>
<comment type="caution">
    <text evidence="3">The sequence shown here is derived from an EMBL/GenBank/DDBJ whole genome shotgun (WGS) entry which is preliminary data.</text>
</comment>
<name>A0A3B0AY45_9ACTN</name>
<gene>
    <name evidence="3" type="ORF">D7231_26215</name>
</gene>
<sequence>MNCPAGGVELQLLPLHDITVVALEQAVAAPFATRQLADLGARVIKVERPGRGDFARDYDRRTKGLSAYFVWVNRGKESVALDLKAEGDRALLDRLLARADVFVQNLAPGAAGRLGLGSDALRARHPRLITCDLSGYGAEGPYRDKKAYDLLVQCEAGLVSLTGDAGAPARPGISIADIAGGMYTYTGILTALYERERTGEGTALSVSLFDALAEWMGQPYFAEAYGGAPLTRSGARHPSISPYGHYRCGDGGQVFLSVQNDREWTALCERVLRRPGLVRDPRFADNPLRRSHDDELTAAIEEHFAPHTADGVAALLDGAGIANARLRTVAEFTAHPQLAARDRWREFGSPAGPLRGLLPPVEVRGREAAMRAVPALGEHTDAVRAEFAAPGGTAAAASEAGEDRRPAG</sequence>